<dbReference type="SUPFAM" id="SSF52540">
    <property type="entry name" value="P-loop containing nucleoside triphosphate hydrolases"/>
    <property type="match status" value="1"/>
</dbReference>
<dbReference type="InterPro" id="IPR027417">
    <property type="entry name" value="P-loop_NTPase"/>
</dbReference>
<dbReference type="PANTHER" id="PTHR13228">
    <property type="entry name" value="CONSERVED OLIGOMERIC GOLGI COMPLEX COMPONENT 5"/>
    <property type="match status" value="1"/>
</dbReference>
<dbReference type="PANTHER" id="PTHR13228:SF3">
    <property type="entry name" value="CONSERVED OLIGOMERIC GOLGI COMPLEX SUBUNIT 5"/>
    <property type="match status" value="1"/>
</dbReference>
<evidence type="ECO:0000313" key="3">
    <source>
        <dbReference type="WBParaSite" id="maker-uti_cns_0014937-snap-gene-0.2-mRNA-1"/>
    </source>
</evidence>
<reference evidence="3" key="1">
    <citation type="submission" date="2016-11" db="UniProtKB">
        <authorList>
            <consortium name="WormBaseParasite"/>
        </authorList>
    </citation>
    <scope>IDENTIFICATION</scope>
</reference>
<accession>A0A1I8IQF4</accession>
<dbReference type="GO" id="GO:0006891">
    <property type="term" value="P:intra-Golgi vesicle-mediated transport"/>
    <property type="evidence" value="ECO:0007669"/>
    <property type="project" value="InterPro"/>
</dbReference>
<evidence type="ECO:0000259" key="1">
    <source>
        <dbReference type="Pfam" id="PF00063"/>
    </source>
</evidence>
<proteinExistence type="predicted"/>
<name>A0A1I8IQF4_9PLAT</name>
<dbReference type="Gene3D" id="1.20.120.720">
    <property type="entry name" value="Myosin VI head, motor domain, U50 subdomain"/>
    <property type="match status" value="1"/>
</dbReference>
<dbReference type="GO" id="GO:0016459">
    <property type="term" value="C:myosin complex"/>
    <property type="evidence" value="ECO:0007669"/>
    <property type="project" value="InterPro"/>
</dbReference>
<organism evidence="2 3">
    <name type="scientific">Macrostomum lignano</name>
    <dbReference type="NCBI Taxonomy" id="282301"/>
    <lineage>
        <taxon>Eukaryota</taxon>
        <taxon>Metazoa</taxon>
        <taxon>Spiralia</taxon>
        <taxon>Lophotrochozoa</taxon>
        <taxon>Platyhelminthes</taxon>
        <taxon>Rhabditophora</taxon>
        <taxon>Macrostomorpha</taxon>
        <taxon>Macrostomida</taxon>
        <taxon>Macrostomidae</taxon>
        <taxon>Macrostomum</taxon>
    </lineage>
</organism>
<protein>
    <submittedName>
        <fullName evidence="3">Conserved oligomeric Golgi complex subunit 5</fullName>
    </submittedName>
</protein>
<sequence>QDFVSRVAQLYLASYRQRDFLYTSLQPIACQCIEVFLLLASLVRPLAESGRLRLAADCAQLELALSPLCRRMSDLGQHYRRLRAFRPLLFQSAHHVANNPSIGEALPASLVAHLLFSRAPVDMQSPHTAAGWSVSRYVSWLLDHPEESDRLRFIQGTLVAYAKSAQARGVREYAAVYPVLLTLVNAHLNAASSTDEEANVETEYCLIGCGLYYIRMATARVAKDILELGDWRSEQQLLDLMLASDDEAVRSKWCGESLLLGDQPADDSVDDGDFDATTPSNCTWYPCCNAPTLVNFYTCAKSQLYSKSDPNLLLMHAALIDSHKRFRCLAAAGDRVELDNHSVTMLHADFNENGDLISIKYDVLWLMGYGLLGRDDLEAENLTAFCFFYSLMENATESVRAAYYLDDSEIALSMACPPAYAELMSDDRLKQINVARCLAKLFEFSDENLDFIHRCAAAVLHLRLVRVVPDPRKPKKCFERHENLERVAQMLGLELESLMREITVRYEVLRDGHRKALRNRTAEECNAALAGMVRAIYRRLVQFVVGRLNQRLADGRLCENVAAGAGDGGRMTFLIGPTHLLLGQTDATDSFSSTAALDALNFEYNYLCDLLASLRS</sequence>
<dbReference type="InterPro" id="IPR001609">
    <property type="entry name" value="Myosin_head_motor_dom-like"/>
</dbReference>
<dbReference type="InterPro" id="IPR019465">
    <property type="entry name" value="Cog5"/>
</dbReference>
<dbReference type="Pfam" id="PF00063">
    <property type="entry name" value="Myosin_head"/>
    <property type="match status" value="1"/>
</dbReference>
<dbReference type="GO" id="GO:0005524">
    <property type="term" value="F:ATP binding"/>
    <property type="evidence" value="ECO:0007669"/>
    <property type="project" value="InterPro"/>
</dbReference>
<dbReference type="Proteomes" id="UP000095280">
    <property type="component" value="Unplaced"/>
</dbReference>
<dbReference type="WBParaSite" id="maker-uti_cns_0014937-snap-gene-0.2-mRNA-1">
    <property type="protein sequence ID" value="maker-uti_cns_0014937-snap-gene-0.2-mRNA-1"/>
    <property type="gene ID" value="maker-uti_cns_0014937-snap-gene-0.2"/>
</dbReference>
<feature type="domain" description="Myosin motor" evidence="1">
    <location>
        <begin position="384"/>
        <end position="555"/>
    </location>
</feature>
<dbReference type="GO" id="GO:0003774">
    <property type="term" value="F:cytoskeletal motor activity"/>
    <property type="evidence" value="ECO:0007669"/>
    <property type="project" value="InterPro"/>
</dbReference>
<dbReference type="AlphaFoldDB" id="A0A1I8IQF4"/>
<keyword evidence="2" id="KW-1185">Reference proteome</keyword>
<evidence type="ECO:0000313" key="2">
    <source>
        <dbReference type="Proteomes" id="UP000095280"/>
    </source>
</evidence>
<dbReference type="GO" id="GO:0017119">
    <property type="term" value="C:Golgi transport complex"/>
    <property type="evidence" value="ECO:0007669"/>
    <property type="project" value="InterPro"/>
</dbReference>